<keyword evidence="2" id="KW-1185">Reference proteome</keyword>
<proteinExistence type="predicted"/>
<organism evidence="1 2">
    <name type="scientific">Lithocarpus litseifolius</name>
    <dbReference type="NCBI Taxonomy" id="425828"/>
    <lineage>
        <taxon>Eukaryota</taxon>
        <taxon>Viridiplantae</taxon>
        <taxon>Streptophyta</taxon>
        <taxon>Embryophyta</taxon>
        <taxon>Tracheophyta</taxon>
        <taxon>Spermatophyta</taxon>
        <taxon>Magnoliopsida</taxon>
        <taxon>eudicotyledons</taxon>
        <taxon>Gunneridae</taxon>
        <taxon>Pentapetalae</taxon>
        <taxon>rosids</taxon>
        <taxon>fabids</taxon>
        <taxon>Fagales</taxon>
        <taxon>Fagaceae</taxon>
        <taxon>Lithocarpus</taxon>
    </lineage>
</organism>
<gene>
    <name evidence="1" type="ORF">SO802_012522</name>
</gene>
<reference evidence="1 2" key="1">
    <citation type="submission" date="2024-01" db="EMBL/GenBank/DDBJ databases">
        <title>A telomere-to-telomere, gap-free genome of sweet tea (Lithocarpus litseifolius).</title>
        <authorList>
            <person name="Zhou J."/>
        </authorList>
    </citation>
    <scope>NUCLEOTIDE SEQUENCE [LARGE SCALE GENOMIC DNA]</scope>
    <source>
        <strain evidence="1">Zhou-2022a</strain>
        <tissue evidence="1">Leaf</tissue>
    </source>
</reference>
<dbReference type="EMBL" id="JAZDWU010000004">
    <property type="protein sequence ID" value="KAL0004961.1"/>
    <property type="molecule type" value="Genomic_DNA"/>
</dbReference>
<dbReference type="Proteomes" id="UP001459277">
    <property type="component" value="Unassembled WGS sequence"/>
</dbReference>
<protein>
    <submittedName>
        <fullName evidence="1">Uncharacterized protein</fullName>
    </submittedName>
</protein>
<sequence>MNPEKLMRETDENGILDWFEFLAGPQGMDCRFFFGLTKATVADGLMCHFNKFLVRKNSVQALQIKYLILLGVFIFQPPLDQNRQESSEFEDASMSWESCSHKRL</sequence>
<comment type="caution">
    <text evidence="1">The sequence shown here is derived from an EMBL/GenBank/DDBJ whole genome shotgun (WGS) entry which is preliminary data.</text>
</comment>
<evidence type="ECO:0000313" key="2">
    <source>
        <dbReference type="Proteomes" id="UP001459277"/>
    </source>
</evidence>
<evidence type="ECO:0000313" key="1">
    <source>
        <dbReference type="EMBL" id="KAL0004961.1"/>
    </source>
</evidence>
<accession>A0AAW2D3Q4</accession>
<name>A0AAW2D3Q4_9ROSI</name>
<dbReference type="AlphaFoldDB" id="A0AAW2D3Q4"/>